<dbReference type="GO" id="GO:0035770">
    <property type="term" value="C:ribonucleoprotein granule"/>
    <property type="evidence" value="ECO:0007669"/>
    <property type="project" value="TreeGrafter"/>
</dbReference>
<gene>
    <name evidence="1" type="ORF">SNAT2548_LOCUS29980</name>
</gene>
<dbReference type="PANTHER" id="PTHR21228">
    <property type="entry name" value="FAST LEU-RICH DOMAIN-CONTAINING"/>
    <property type="match status" value="1"/>
</dbReference>
<dbReference type="OrthoDB" id="418272at2759"/>
<dbReference type="EMBL" id="CAJNDS010002585">
    <property type="protein sequence ID" value="CAE7534931.1"/>
    <property type="molecule type" value="Genomic_DNA"/>
</dbReference>
<accession>A0A812TRU5</accession>
<evidence type="ECO:0000313" key="1">
    <source>
        <dbReference type="EMBL" id="CAE7534931.1"/>
    </source>
</evidence>
<dbReference type="SUPFAM" id="SSF48371">
    <property type="entry name" value="ARM repeat"/>
    <property type="match status" value="1"/>
</dbReference>
<dbReference type="AlphaFoldDB" id="A0A812TRU5"/>
<sequence length="586" mass="65328">MAFSGFAAQPVQLDPRFRYAAAPETIVMQPEMTMTWWMPSGYTYQDKAQTQQQVLKLQELIRFEGPTEPKADALEVSLNVIDSDIAWEPKKDVGEVLFTLSQIAGTCEVASLVSGLHYMAKLSEQDAYGVMGGLENVLHDPRLANVLLVFRSKAHGVTTSRAIMRAIWALGKLGVRGKEVQGIIAELAQTSLPIISQFSCQELSNTLWGLARLSESLYGLMPEGTQLAYSVMMQSTTRLAQFSTQCLTNSLWAVAKLGLKGPEVKSFCNECLFYIKEVMFREMSPQGLANSLWACAKLQSEPRAADAPLDKEAVKLFCRDAARRTRASENLLEMFFPQELSMALWAMAKLMGRRPRFKSKDDCFQDVWRFAESVASEAASRICDFSPQGVSTIAWSLATLDVMNGAEALYFFEVAAQVATLNIKAYPPQAIANCCWAFNRLSQKGYAIEYFGRVAADEALRRIDEFSWQDCSGIVSALMNTTPQSSMEVRLLAEEVVIRARSHCKKIGTQALLNIALSGVRLKVALEVMTPLVYEIGQAFDGHMHNLNEIDLRQWEEVQRYCHIHVPGSTAGKSREWKSGRGRRGK</sequence>
<keyword evidence="2" id="KW-1185">Reference proteome</keyword>
<comment type="caution">
    <text evidence="1">The sequence shown here is derived from an EMBL/GenBank/DDBJ whole genome shotgun (WGS) entry which is preliminary data.</text>
</comment>
<dbReference type="GO" id="GO:0000963">
    <property type="term" value="P:mitochondrial RNA processing"/>
    <property type="evidence" value="ECO:0007669"/>
    <property type="project" value="TreeGrafter"/>
</dbReference>
<dbReference type="GO" id="GO:0044528">
    <property type="term" value="P:regulation of mitochondrial mRNA stability"/>
    <property type="evidence" value="ECO:0007669"/>
    <property type="project" value="TreeGrafter"/>
</dbReference>
<protein>
    <submittedName>
        <fullName evidence="1">Uncharacterized protein</fullName>
    </submittedName>
</protein>
<dbReference type="PANTHER" id="PTHR21228:SF40">
    <property type="entry name" value="LD45607P"/>
    <property type="match status" value="1"/>
</dbReference>
<dbReference type="Proteomes" id="UP000604046">
    <property type="component" value="Unassembled WGS sequence"/>
</dbReference>
<name>A0A812TRU5_9DINO</name>
<reference evidence="1" key="1">
    <citation type="submission" date="2021-02" db="EMBL/GenBank/DDBJ databases">
        <authorList>
            <person name="Dougan E. K."/>
            <person name="Rhodes N."/>
            <person name="Thang M."/>
            <person name="Chan C."/>
        </authorList>
    </citation>
    <scope>NUCLEOTIDE SEQUENCE</scope>
</reference>
<dbReference type="InterPro" id="IPR050870">
    <property type="entry name" value="FAST_kinase"/>
</dbReference>
<dbReference type="InterPro" id="IPR016024">
    <property type="entry name" value="ARM-type_fold"/>
</dbReference>
<proteinExistence type="predicted"/>
<organism evidence="1 2">
    <name type="scientific">Symbiodinium natans</name>
    <dbReference type="NCBI Taxonomy" id="878477"/>
    <lineage>
        <taxon>Eukaryota</taxon>
        <taxon>Sar</taxon>
        <taxon>Alveolata</taxon>
        <taxon>Dinophyceae</taxon>
        <taxon>Suessiales</taxon>
        <taxon>Symbiodiniaceae</taxon>
        <taxon>Symbiodinium</taxon>
    </lineage>
</organism>
<dbReference type="GO" id="GO:0005759">
    <property type="term" value="C:mitochondrial matrix"/>
    <property type="evidence" value="ECO:0007669"/>
    <property type="project" value="TreeGrafter"/>
</dbReference>
<dbReference type="GO" id="GO:0003723">
    <property type="term" value="F:RNA binding"/>
    <property type="evidence" value="ECO:0007669"/>
    <property type="project" value="TreeGrafter"/>
</dbReference>
<evidence type="ECO:0000313" key="2">
    <source>
        <dbReference type="Proteomes" id="UP000604046"/>
    </source>
</evidence>